<feature type="transmembrane region" description="Helical" evidence="1">
    <location>
        <begin position="224"/>
        <end position="243"/>
    </location>
</feature>
<dbReference type="PANTHER" id="PTHR23527">
    <property type="entry name" value="BLL3282 PROTEIN"/>
    <property type="match status" value="1"/>
</dbReference>
<feature type="domain" description="Major facilitator superfamily (MFS) profile" evidence="2">
    <location>
        <begin position="7"/>
        <end position="400"/>
    </location>
</feature>
<evidence type="ECO:0000259" key="2">
    <source>
        <dbReference type="PROSITE" id="PS50850"/>
    </source>
</evidence>
<feature type="transmembrane region" description="Helical" evidence="1">
    <location>
        <begin position="132"/>
        <end position="154"/>
    </location>
</feature>
<feature type="transmembrane region" description="Helical" evidence="1">
    <location>
        <begin position="308"/>
        <end position="330"/>
    </location>
</feature>
<feature type="transmembrane region" description="Helical" evidence="1">
    <location>
        <begin position="166"/>
        <end position="184"/>
    </location>
</feature>
<sequence length="402" mass="42242">MRTLFERKISIALPTMLAIQSFGTMCCFAGAVVAVEAAVDLGVKSTSIGIYTAVIYVTGMFSGLIAGSFLGRYGVIRTCQVALLVGVLGLGLAGAFPFWPVAIGAAVLLGMGTGPLNPAGSKILARHAPPQWQPFVFSVKQTGTPLGGMLAGLLLPPLMLLYDWRVAVVAISALPLVMLFGLQLIRNNLDDDRDPAFRISFTGILSSLRLILTSKPLVTLATAGYLYTFAQMSILSFMVIYLVETNGLSAGFAGGIFAIIHGSAIPARIVWGAVAGRFLSSWVLLGLLGIMMSVSIVAMSLFMPTWPFWLTALIAVMLGASTNGVLGLLMSEFARLAPENKVGETVGGAQFFLFFGIVSGPPIFGAMVEFGGGYGNAFYLIATTTLAAGCLLLLIARHGRPG</sequence>
<feature type="transmembrane region" description="Helical" evidence="1">
    <location>
        <begin position="82"/>
        <end position="112"/>
    </location>
</feature>
<feature type="transmembrane region" description="Helical" evidence="1">
    <location>
        <begin position="249"/>
        <end position="270"/>
    </location>
</feature>
<dbReference type="PANTHER" id="PTHR23527:SF1">
    <property type="entry name" value="BLL3282 PROTEIN"/>
    <property type="match status" value="1"/>
</dbReference>
<organism evidence="3">
    <name type="scientific">hydrothermal vent metagenome</name>
    <dbReference type="NCBI Taxonomy" id="652676"/>
    <lineage>
        <taxon>unclassified sequences</taxon>
        <taxon>metagenomes</taxon>
        <taxon>ecological metagenomes</taxon>
    </lineage>
</organism>
<feature type="transmembrane region" description="Helical" evidence="1">
    <location>
        <begin position="47"/>
        <end position="70"/>
    </location>
</feature>
<feature type="transmembrane region" description="Helical" evidence="1">
    <location>
        <begin position="377"/>
        <end position="396"/>
    </location>
</feature>
<proteinExistence type="predicted"/>
<dbReference type="InterPro" id="IPR020846">
    <property type="entry name" value="MFS_dom"/>
</dbReference>
<dbReference type="SUPFAM" id="SSF103473">
    <property type="entry name" value="MFS general substrate transporter"/>
    <property type="match status" value="1"/>
</dbReference>
<dbReference type="InterPro" id="IPR011701">
    <property type="entry name" value="MFS"/>
</dbReference>
<reference evidence="3" key="1">
    <citation type="submission" date="2015-10" db="EMBL/GenBank/DDBJ databases">
        <authorList>
            <person name="Gilbert D.G."/>
        </authorList>
    </citation>
    <scope>NUCLEOTIDE SEQUENCE</scope>
</reference>
<keyword evidence="1" id="KW-0472">Membrane</keyword>
<feature type="transmembrane region" description="Helical" evidence="1">
    <location>
        <begin position="351"/>
        <end position="371"/>
    </location>
</feature>
<dbReference type="InterPro" id="IPR052952">
    <property type="entry name" value="MFS-Transporter"/>
</dbReference>
<feature type="transmembrane region" description="Helical" evidence="1">
    <location>
        <begin position="282"/>
        <end position="302"/>
    </location>
</feature>
<name>A0A160TX42_9ZZZZ</name>
<evidence type="ECO:0000256" key="1">
    <source>
        <dbReference type="SAM" id="Phobius"/>
    </source>
</evidence>
<feature type="transmembrane region" description="Helical" evidence="1">
    <location>
        <begin position="196"/>
        <end position="212"/>
    </location>
</feature>
<accession>A0A160TX42</accession>
<dbReference type="EMBL" id="CZRL01000098">
    <property type="protein sequence ID" value="CUS53863.1"/>
    <property type="molecule type" value="Genomic_DNA"/>
</dbReference>
<dbReference type="GO" id="GO:0022857">
    <property type="term" value="F:transmembrane transporter activity"/>
    <property type="evidence" value="ECO:0007669"/>
    <property type="project" value="InterPro"/>
</dbReference>
<dbReference type="Pfam" id="PF07690">
    <property type="entry name" value="MFS_1"/>
    <property type="match status" value="1"/>
</dbReference>
<keyword evidence="1" id="KW-0812">Transmembrane</keyword>
<protein>
    <submittedName>
        <fullName evidence="3">MFS permease</fullName>
    </submittedName>
</protein>
<gene>
    <name evidence="3" type="ORF">MGWOODY_XGa2925</name>
</gene>
<dbReference type="Gene3D" id="1.20.1250.20">
    <property type="entry name" value="MFS general substrate transporter like domains"/>
    <property type="match status" value="2"/>
</dbReference>
<dbReference type="AlphaFoldDB" id="A0A160TX42"/>
<keyword evidence="1" id="KW-1133">Transmembrane helix</keyword>
<evidence type="ECO:0000313" key="3">
    <source>
        <dbReference type="EMBL" id="CUS53863.1"/>
    </source>
</evidence>
<dbReference type="PROSITE" id="PS50850">
    <property type="entry name" value="MFS"/>
    <property type="match status" value="1"/>
</dbReference>
<dbReference type="InterPro" id="IPR036259">
    <property type="entry name" value="MFS_trans_sf"/>
</dbReference>